<proteinExistence type="predicted"/>
<evidence type="ECO:0000256" key="2">
    <source>
        <dbReference type="ARBA" id="ARBA00023315"/>
    </source>
</evidence>
<accession>A0A6J4P513</accession>
<protein>
    <recommendedName>
        <fullName evidence="3">N-acetyltransferase domain-containing protein</fullName>
    </recommendedName>
</protein>
<sequence length="155" mass="16934">MRDDAIDTPHGPVTLRLATAAEVVDLRHRVLRDGLPRHSAVFDGDERPDAYHVVAESGGRVVGCATVHASAWDGAPAWQLRGMATDPGLRGAGVGRAMLARLERLLRDGTPVRQLWCNARVPAVGFYERLGWRVASDPFDIPTAGPHVKMTRRLE</sequence>
<dbReference type="InterPro" id="IPR050832">
    <property type="entry name" value="Bact_Acetyltransf"/>
</dbReference>
<reference evidence="4" key="1">
    <citation type="submission" date="2020-02" db="EMBL/GenBank/DDBJ databases">
        <authorList>
            <person name="Meier V. D."/>
        </authorList>
    </citation>
    <scope>NUCLEOTIDE SEQUENCE</scope>
    <source>
        <strain evidence="4">AVDCRST_MAG64</strain>
    </source>
</reference>
<evidence type="ECO:0000259" key="3">
    <source>
        <dbReference type="PROSITE" id="PS51186"/>
    </source>
</evidence>
<evidence type="ECO:0000256" key="1">
    <source>
        <dbReference type="ARBA" id="ARBA00022679"/>
    </source>
</evidence>
<dbReference type="EMBL" id="CADCUQ010000458">
    <property type="protein sequence ID" value="CAA9406485.1"/>
    <property type="molecule type" value="Genomic_DNA"/>
</dbReference>
<dbReference type="PANTHER" id="PTHR43877">
    <property type="entry name" value="AMINOALKYLPHOSPHONATE N-ACETYLTRANSFERASE-RELATED-RELATED"/>
    <property type="match status" value="1"/>
</dbReference>
<dbReference type="InterPro" id="IPR000182">
    <property type="entry name" value="GNAT_dom"/>
</dbReference>
<evidence type="ECO:0000313" key="4">
    <source>
        <dbReference type="EMBL" id="CAA9406485.1"/>
    </source>
</evidence>
<keyword evidence="2" id="KW-0012">Acyltransferase</keyword>
<dbReference type="CDD" id="cd04301">
    <property type="entry name" value="NAT_SF"/>
    <property type="match status" value="1"/>
</dbReference>
<name>A0A6J4P513_9BACT</name>
<dbReference type="SUPFAM" id="SSF55729">
    <property type="entry name" value="Acyl-CoA N-acyltransferases (Nat)"/>
    <property type="match status" value="1"/>
</dbReference>
<dbReference type="GO" id="GO:0016747">
    <property type="term" value="F:acyltransferase activity, transferring groups other than amino-acyl groups"/>
    <property type="evidence" value="ECO:0007669"/>
    <property type="project" value="InterPro"/>
</dbReference>
<dbReference type="PANTHER" id="PTHR43877:SF2">
    <property type="entry name" value="AMINOALKYLPHOSPHONATE N-ACETYLTRANSFERASE-RELATED"/>
    <property type="match status" value="1"/>
</dbReference>
<keyword evidence="1" id="KW-0808">Transferase</keyword>
<dbReference type="Pfam" id="PF13508">
    <property type="entry name" value="Acetyltransf_7"/>
    <property type="match status" value="1"/>
</dbReference>
<dbReference type="Gene3D" id="3.40.630.30">
    <property type="match status" value="1"/>
</dbReference>
<dbReference type="PROSITE" id="PS51186">
    <property type="entry name" value="GNAT"/>
    <property type="match status" value="1"/>
</dbReference>
<organism evidence="4">
    <name type="scientific">uncultured Phycisphaerae bacterium</name>
    <dbReference type="NCBI Taxonomy" id="904963"/>
    <lineage>
        <taxon>Bacteria</taxon>
        <taxon>Pseudomonadati</taxon>
        <taxon>Planctomycetota</taxon>
        <taxon>Phycisphaerae</taxon>
        <taxon>environmental samples</taxon>
    </lineage>
</organism>
<dbReference type="AlphaFoldDB" id="A0A6J4P513"/>
<dbReference type="InterPro" id="IPR016181">
    <property type="entry name" value="Acyl_CoA_acyltransferase"/>
</dbReference>
<gene>
    <name evidence="4" type="ORF">AVDCRST_MAG64-2018</name>
</gene>
<feature type="domain" description="N-acetyltransferase" evidence="3">
    <location>
        <begin position="13"/>
        <end position="155"/>
    </location>
</feature>